<dbReference type="EMBL" id="JACEIK010003528">
    <property type="protein sequence ID" value="MCD9642073.1"/>
    <property type="molecule type" value="Genomic_DNA"/>
</dbReference>
<keyword evidence="2" id="KW-1185">Reference proteome</keyword>
<comment type="caution">
    <text evidence="1">The sequence shown here is derived from an EMBL/GenBank/DDBJ whole genome shotgun (WGS) entry which is preliminary data.</text>
</comment>
<evidence type="ECO:0000313" key="1">
    <source>
        <dbReference type="EMBL" id="MCD9642073.1"/>
    </source>
</evidence>
<sequence length="146" mass="16775">MLPDDLDRRETVCYLPDTSGGCNLKHSVLLELSALPICQTYCDHIPGILLFYSSSSQSLSVVRSFTDKVKMMLQLPEKLEGSLQDIAQEAVKKRQRSIMGATLEVIQKKDQKFEMLLFEILRKGSRRQRLRRKLAKKAEYVKSIKK</sequence>
<name>A0ABS8V4J6_DATST</name>
<accession>A0ABS8V4J6</accession>
<gene>
    <name evidence="1" type="ORF">HAX54_028672</name>
</gene>
<organism evidence="1 2">
    <name type="scientific">Datura stramonium</name>
    <name type="common">Jimsonweed</name>
    <name type="synonym">Common thornapple</name>
    <dbReference type="NCBI Taxonomy" id="4076"/>
    <lineage>
        <taxon>Eukaryota</taxon>
        <taxon>Viridiplantae</taxon>
        <taxon>Streptophyta</taxon>
        <taxon>Embryophyta</taxon>
        <taxon>Tracheophyta</taxon>
        <taxon>Spermatophyta</taxon>
        <taxon>Magnoliopsida</taxon>
        <taxon>eudicotyledons</taxon>
        <taxon>Gunneridae</taxon>
        <taxon>Pentapetalae</taxon>
        <taxon>asterids</taxon>
        <taxon>lamiids</taxon>
        <taxon>Solanales</taxon>
        <taxon>Solanaceae</taxon>
        <taxon>Solanoideae</taxon>
        <taxon>Datureae</taxon>
        <taxon>Datura</taxon>
    </lineage>
</organism>
<reference evidence="1 2" key="1">
    <citation type="journal article" date="2021" name="BMC Genomics">
        <title>Datura genome reveals duplications of psychoactive alkaloid biosynthetic genes and high mutation rate following tissue culture.</title>
        <authorList>
            <person name="Rajewski A."/>
            <person name="Carter-House D."/>
            <person name="Stajich J."/>
            <person name="Litt A."/>
        </authorList>
    </citation>
    <scope>NUCLEOTIDE SEQUENCE [LARGE SCALE GENOMIC DNA]</scope>
    <source>
        <strain evidence="1">AR-01</strain>
    </source>
</reference>
<dbReference type="Proteomes" id="UP000823775">
    <property type="component" value="Unassembled WGS sequence"/>
</dbReference>
<proteinExistence type="predicted"/>
<evidence type="ECO:0000313" key="2">
    <source>
        <dbReference type="Proteomes" id="UP000823775"/>
    </source>
</evidence>
<protein>
    <submittedName>
        <fullName evidence="1">Uncharacterized protein</fullName>
    </submittedName>
</protein>